<reference evidence="2" key="1">
    <citation type="submission" date="2013-01" db="EMBL/GenBank/DDBJ databases">
        <title>Draft Genome Sequence of a Mulberry Tree, Morus notabilis C.K. Schneid.</title>
        <authorList>
            <person name="He N."/>
            <person name="Zhao S."/>
        </authorList>
    </citation>
    <scope>NUCLEOTIDE SEQUENCE</scope>
</reference>
<evidence type="ECO:0000313" key="2">
    <source>
        <dbReference type="Proteomes" id="UP000030645"/>
    </source>
</evidence>
<evidence type="ECO:0000313" key="1">
    <source>
        <dbReference type="EMBL" id="EXB54188.1"/>
    </source>
</evidence>
<accession>W9R4A3</accession>
<gene>
    <name evidence="1" type="ORF">L484_007237</name>
</gene>
<dbReference type="Proteomes" id="UP000030645">
    <property type="component" value="Unassembled WGS sequence"/>
</dbReference>
<keyword evidence="2" id="KW-1185">Reference proteome</keyword>
<dbReference type="EMBL" id="KE344158">
    <property type="protein sequence ID" value="EXB54188.1"/>
    <property type="molecule type" value="Genomic_DNA"/>
</dbReference>
<dbReference type="AlphaFoldDB" id="W9R4A3"/>
<proteinExistence type="predicted"/>
<organism evidence="1 2">
    <name type="scientific">Morus notabilis</name>
    <dbReference type="NCBI Taxonomy" id="981085"/>
    <lineage>
        <taxon>Eukaryota</taxon>
        <taxon>Viridiplantae</taxon>
        <taxon>Streptophyta</taxon>
        <taxon>Embryophyta</taxon>
        <taxon>Tracheophyta</taxon>
        <taxon>Spermatophyta</taxon>
        <taxon>Magnoliopsida</taxon>
        <taxon>eudicotyledons</taxon>
        <taxon>Gunneridae</taxon>
        <taxon>Pentapetalae</taxon>
        <taxon>rosids</taxon>
        <taxon>fabids</taxon>
        <taxon>Rosales</taxon>
        <taxon>Moraceae</taxon>
        <taxon>Moreae</taxon>
        <taxon>Morus</taxon>
    </lineage>
</organism>
<protein>
    <submittedName>
        <fullName evidence="1">Uncharacterized protein</fullName>
    </submittedName>
</protein>
<sequence length="67" mass="7510">MLEVDLPSTVTRGQRHSGDLEVVVQTMKPEICNGEHKVVGSLCNAVEVPWRILWMKGLSFKGGFIRE</sequence>
<name>W9R4A3_9ROSA</name>